<sequence length="536" mass="61041">MLGMAQSWFMTDMKLHLNNHRNKMLHLSKAASDLNCAGEKYFTQIFDHFDSKSKATWNQRYQINNKYFNNANSTDGVAIFLNIGGEQETINEADICFETIPMVKMAKQHNALLIQLEHRFFGKSYPIIINGTMGDVSLSTLRLLTAQQALEDLANFIKTFKYKNMELKNPKWILFGGSYPGSLCAWSRSKYPDLTVGGICSSAPIWVKMDFYEYAQVMEYAITNYSATKYPRCAKSVRDGFKLLRKMSYSDEGRNTLNNLFGITPPLNPKTSADIDFDIRNFLGFVFGSFRGIVQYNFDYAYLSTSKYNIDKLCKTFSTTPDPIKAIRDIFFGENTDSNGNVPTSFNNNYIASIIGLKQIAYNFSDPRQAPFAMYRGWMWLTCGSALGWFQNSNGNVPTSFNNNYIASIIGLKQIAYNFSDPRQAPFAMYRGWMWLTCGSALGWFQSTDNANGMFNQMMPLSMIIQSCTDIFGPNINTDYITQKVMETEMHFPPPWNYSATNVVLTNGDYDPWSALGVVKTNETRHQYSVITHGKF</sequence>
<name>A0AC34FXJ5_9BILA</name>
<protein>
    <submittedName>
        <fullName evidence="2">Uncharacterized protein</fullName>
    </submittedName>
</protein>
<dbReference type="Proteomes" id="UP000887579">
    <property type="component" value="Unplaced"/>
</dbReference>
<proteinExistence type="predicted"/>
<organism evidence="1 2">
    <name type="scientific">Panagrolaimus sp. ES5</name>
    <dbReference type="NCBI Taxonomy" id="591445"/>
    <lineage>
        <taxon>Eukaryota</taxon>
        <taxon>Metazoa</taxon>
        <taxon>Ecdysozoa</taxon>
        <taxon>Nematoda</taxon>
        <taxon>Chromadorea</taxon>
        <taxon>Rhabditida</taxon>
        <taxon>Tylenchina</taxon>
        <taxon>Panagrolaimomorpha</taxon>
        <taxon>Panagrolaimoidea</taxon>
        <taxon>Panagrolaimidae</taxon>
        <taxon>Panagrolaimus</taxon>
    </lineage>
</organism>
<evidence type="ECO:0000313" key="1">
    <source>
        <dbReference type="Proteomes" id="UP000887579"/>
    </source>
</evidence>
<reference evidence="2" key="1">
    <citation type="submission" date="2022-11" db="UniProtKB">
        <authorList>
            <consortium name="WormBaseParasite"/>
        </authorList>
    </citation>
    <scope>IDENTIFICATION</scope>
</reference>
<dbReference type="WBParaSite" id="ES5_v2.g21849.t1">
    <property type="protein sequence ID" value="ES5_v2.g21849.t1"/>
    <property type="gene ID" value="ES5_v2.g21849"/>
</dbReference>
<accession>A0AC34FXJ5</accession>
<evidence type="ECO:0000313" key="2">
    <source>
        <dbReference type="WBParaSite" id="ES5_v2.g21849.t1"/>
    </source>
</evidence>